<dbReference type="EMBL" id="MHRA01000046">
    <property type="protein sequence ID" value="OHA14551.1"/>
    <property type="molecule type" value="Genomic_DNA"/>
</dbReference>
<evidence type="ECO:0000313" key="2">
    <source>
        <dbReference type="Proteomes" id="UP000178116"/>
    </source>
</evidence>
<dbReference type="AlphaFoldDB" id="A0A1G2LUR8"/>
<protein>
    <submittedName>
        <fullName evidence="1">His-Xaa-Ser system protein HxsD</fullName>
    </submittedName>
</protein>
<accession>A0A1G2LUR8</accession>
<dbReference type="NCBIfam" id="TIGR03976">
    <property type="entry name" value="chp_LLNDYxLRE"/>
    <property type="match status" value="1"/>
</dbReference>
<evidence type="ECO:0000313" key="1">
    <source>
        <dbReference type="EMBL" id="OHA14551.1"/>
    </source>
</evidence>
<proteinExistence type="predicted"/>
<dbReference type="InterPro" id="IPR023974">
    <property type="entry name" value="HxsD"/>
</dbReference>
<sequence length="148" mass="16929">MKQKINFKIEKKEKSIIFRLKPSIYPLETIYLTCYAFLDRAYLFLDGHPKKEIIVRLKGKESLSPRELEGLAGEFNNELLSAALRRKISQDNKKIREAVVLRALASAQIQSAAAPKQIIPKGYLLDDFLNIDVSRKKSGRKTGPRKNK</sequence>
<organism evidence="1 2">
    <name type="scientific">Candidatus Tagabacteria bacterium RIFCSPLOWO2_01_FULL_42_9</name>
    <dbReference type="NCBI Taxonomy" id="1802296"/>
    <lineage>
        <taxon>Bacteria</taxon>
        <taxon>Candidatus Tagaibacteriota</taxon>
    </lineage>
</organism>
<dbReference type="Proteomes" id="UP000178116">
    <property type="component" value="Unassembled WGS sequence"/>
</dbReference>
<gene>
    <name evidence="1" type="ORF">A3A10_03240</name>
</gene>
<comment type="caution">
    <text evidence="1">The sequence shown here is derived from an EMBL/GenBank/DDBJ whole genome shotgun (WGS) entry which is preliminary data.</text>
</comment>
<reference evidence="1 2" key="1">
    <citation type="journal article" date="2016" name="Nat. Commun.">
        <title>Thousands of microbial genomes shed light on interconnected biogeochemical processes in an aquifer system.</title>
        <authorList>
            <person name="Anantharaman K."/>
            <person name="Brown C.T."/>
            <person name="Hug L.A."/>
            <person name="Sharon I."/>
            <person name="Castelle C.J."/>
            <person name="Probst A.J."/>
            <person name="Thomas B.C."/>
            <person name="Singh A."/>
            <person name="Wilkins M.J."/>
            <person name="Karaoz U."/>
            <person name="Brodie E.L."/>
            <person name="Williams K.H."/>
            <person name="Hubbard S.S."/>
            <person name="Banfield J.F."/>
        </authorList>
    </citation>
    <scope>NUCLEOTIDE SEQUENCE [LARGE SCALE GENOMIC DNA]</scope>
</reference>
<name>A0A1G2LUR8_9BACT</name>